<dbReference type="Proteomes" id="UP000676565">
    <property type="component" value="Unassembled WGS sequence"/>
</dbReference>
<evidence type="ECO:0000313" key="2">
    <source>
        <dbReference type="Proteomes" id="UP000676565"/>
    </source>
</evidence>
<evidence type="ECO:0000313" key="1">
    <source>
        <dbReference type="EMBL" id="MBP3955369.1"/>
    </source>
</evidence>
<comment type="caution">
    <text evidence="1">The sequence shown here is derived from an EMBL/GenBank/DDBJ whole genome shotgun (WGS) entry which is preliminary data.</text>
</comment>
<dbReference type="EMBL" id="JAGKQQ010000001">
    <property type="protein sequence ID" value="MBP3955369.1"/>
    <property type="molecule type" value="Genomic_DNA"/>
</dbReference>
<proteinExistence type="predicted"/>
<gene>
    <name evidence="1" type="ORF">J8F10_08760</name>
</gene>
<protein>
    <recommendedName>
        <fullName evidence="3">DNA-binding domain-containing protein</fullName>
    </recommendedName>
</protein>
<evidence type="ECO:0008006" key="3">
    <source>
        <dbReference type="Google" id="ProtNLM"/>
    </source>
</evidence>
<reference evidence="1 2" key="1">
    <citation type="submission" date="2021-04" db="EMBL/GenBank/DDBJ databases">
        <authorList>
            <person name="Ivanova A."/>
        </authorList>
    </citation>
    <scope>NUCLEOTIDE SEQUENCE [LARGE SCALE GENOMIC DNA]</scope>
    <source>
        <strain evidence="1 2">G18</strain>
    </source>
</reference>
<dbReference type="RefSeq" id="WP_210653451.1">
    <property type="nucleotide sequence ID" value="NZ_JAGKQQ010000001.1"/>
</dbReference>
<organism evidence="1 2">
    <name type="scientific">Gemmata palustris</name>
    <dbReference type="NCBI Taxonomy" id="2822762"/>
    <lineage>
        <taxon>Bacteria</taxon>
        <taxon>Pseudomonadati</taxon>
        <taxon>Planctomycetota</taxon>
        <taxon>Planctomycetia</taxon>
        <taxon>Gemmatales</taxon>
        <taxon>Gemmataceae</taxon>
        <taxon>Gemmata</taxon>
    </lineage>
</organism>
<sequence length="214" mass="24101">MAEEYTRDELVRALQREGARLLRDYFKPDPDLEALIKNSVGANTFRSFQKMAKPPSEVFRGWAKSRLSYSVMEAFGAIEDQVAYDAFFESYAADLTRYWEAEGKRPLKFGPGRKLLDLLFKRITCCTEVPAESRQLLIPLLHVPLDEFSLTAVRQCAASEEFGEPIDIPAAPSMGWVTSPELYANIQALMRHIAATASVPTICLDLLAWDHAHS</sequence>
<name>A0ABS5BNV8_9BACT</name>
<accession>A0ABS5BNV8</accession>
<keyword evidence="2" id="KW-1185">Reference proteome</keyword>